<evidence type="ECO:0000313" key="3">
    <source>
        <dbReference type="EMBL" id="JAQ08521.1"/>
    </source>
</evidence>
<evidence type="ECO:0000256" key="1">
    <source>
        <dbReference type="SAM" id="MobiDB-lite"/>
    </source>
</evidence>
<reference evidence="3" key="3">
    <citation type="journal article" date="2016" name="Gigascience">
        <title>De novo construction of an expanded transcriptome assembly for the western tarnished plant bug, Lygus hesperus.</title>
        <authorList>
            <person name="Tassone E.E."/>
            <person name="Geib S.M."/>
            <person name="Hall B."/>
            <person name="Fabrick J.A."/>
            <person name="Brent C.S."/>
            <person name="Hull J.J."/>
        </authorList>
    </citation>
    <scope>NUCLEOTIDE SEQUENCE</scope>
</reference>
<organism evidence="2">
    <name type="scientific">Lygus hesperus</name>
    <name type="common">Western plant bug</name>
    <dbReference type="NCBI Taxonomy" id="30085"/>
    <lineage>
        <taxon>Eukaryota</taxon>
        <taxon>Metazoa</taxon>
        <taxon>Ecdysozoa</taxon>
        <taxon>Arthropoda</taxon>
        <taxon>Hexapoda</taxon>
        <taxon>Insecta</taxon>
        <taxon>Pterygota</taxon>
        <taxon>Neoptera</taxon>
        <taxon>Paraneoptera</taxon>
        <taxon>Hemiptera</taxon>
        <taxon>Heteroptera</taxon>
        <taxon>Panheteroptera</taxon>
        <taxon>Cimicomorpha</taxon>
        <taxon>Miridae</taxon>
        <taxon>Mirini</taxon>
        <taxon>Lygus</taxon>
    </lineage>
</organism>
<proteinExistence type="predicted"/>
<dbReference type="EMBL" id="GBHO01015983">
    <property type="protein sequence ID" value="JAG27621.1"/>
    <property type="molecule type" value="Transcribed_RNA"/>
</dbReference>
<reference evidence="2" key="2">
    <citation type="submission" date="2014-07" db="EMBL/GenBank/DDBJ databases">
        <authorList>
            <person name="Hull J."/>
        </authorList>
    </citation>
    <scope>NUCLEOTIDE SEQUENCE</scope>
</reference>
<feature type="region of interest" description="Disordered" evidence="1">
    <location>
        <begin position="1"/>
        <end position="26"/>
    </location>
</feature>
<dbReference type="EMBL" id="GDHC01010108">
    <property type="protein sequence ID" value="JAQ08521.1"/>
    <property type="molecule type" value="Transcribed_RNA"/>
</dbReference>
<name>A0A0A9Y7N3_LYGHE</name>
<accession>A0A0A9Y7N3</accession>
<reference evidence="2" key="1">
    <citation type="journal article" date="2014" name="PLoS ONE">
        <title>Transcriptome-Based Identification of ABC Transporters in the Western Tarnished Plant Bug Lygus hesperus.</title>
        <authorList>
            <person name="Hull J.J."/>
            <person name="Chaney K."/>
            <person name="Geib S.M."/>
            <person name="Fabrick J.A."/>
            <person name="Brent C.S."/>
            <person name="Walsh D."/>
            <person name="Lavine L.C."/>
        </authorList>
    </citation>
    <scope>NUCLEOTIDE SEQUENCE</scope>
</reference>
<dbReference type="AlphaFoldDB" id="A0A0A9Y7N3"/>
<protein>
    <submittedName>
        <fullName evidence="2">Uncharacterized protein</fullName>
    </submittedName>
</protein>
<sequence length="104" mass="11382">MNNNNNNSTNNGSKNGKYNDDEDYDVTDEASHTLQCKNGVVDNVSAATEVFKVHNLGSNGVKEKLIKAQQFHQNQILFNVPDKTGPAFDAMVTQAYNAFAKATT</sequence>
<evidence type="ECO:0000313" key="2">
    <source>
        <dbReference type="EMBL" id="JAG27621.1"/>
    </source>
</evidence>
<feature type="compositionally biased region" description="Low complexity" evidence="1">
    <location>
        <begin position="1"/>
        <end position="16"/>
    </location>
</feature>
<gene>
    <name evidence="2" type="ORF">CM83_36336</name>
    <name evidence="3" type="ORF">g.21097</name>
</gene>